<evidence type="ECO:0000313" key="2">
    <source>
        <dbReference type="EMBL" id="KAK3591598.1"/>
    </source>
</evidence>
<evidence type="ECO:0000313" key="3">
    <source>
        <dbReference type="Proteomes" id="UP001195483"/>
    </source>
</evidence>
<proteinExistence type="predicted"/>
<name>A0AAE0VUX3_9BIVA</name>
<protein>
    <submittedName>
        <fullName evidence="2">Uncharacterized protein</fullName>
    </submittedName>
</protein>
<keyword evidence="3" id="KW-1185">Reference proteome</keyword>
<feature type="compositionally biased region" description="Basic and acidic residues" evidence="1">
    <location>
        <begin position="1"/>
        <end position="15"/>
    </location>
</feature>
<evidence type="ECO:0000256" key="1">
    <source>
        <dbReference type="SAM" id="MobiDB-lite"/>
    </source>
</evidence>
<sequence>MPHLEKDKSLSRKETPPNQIKGLTGGSASCRKLKKTDVFPGAHSNYWGRATMDTRKNGNSELDLDNIGGDSLQTD</sequence>
<feature type="region of interest" description="Disordered" evidence="1">
    <location>
        <begin position="52"/>
        <end position="75"/>
    </location>
</feature>
<dbReference type="Proteomes" id="UP001195483">
    <property type="component" value="Unassembled WGS sequence"/>
</dbReference>
<reference evidence="2" key="2">
    <citation type="journal article" date="2021" name="Genome Biol. Evol.">
        <title>Developing a high-quality reference genome for a parasitic bivalve with doubly uniparental inheritance (Bivalvia: Unionida).</title>
        <authorList>
            <person name="Smith C.H."/>
        </authorList>
    </citation>
    <scope>NUCLEOTIDE SEQUENCE</scope>
    <source>
        <strain evidence="2">CHS0354</strain>
        <tissue evidence="2">Mantle</tissue>
    </source>
</reference>
<organism evidence="2 3">
    <name type="scientific">Potamilus streckersoni</name>
    <dbReference type="NCBI Taxonomy" id="2493646"/>
    <lineage>
        <taxon>Eukaryota</taxon>
        <taxon>Metazoa</taxon>
        <taxon>Spiralia</taxon>
        <taxon>Lophotrochozoa</taxon>
        <taxon>Mollusca</taxon>
        <taxon>Bivalvia</taxon>
        <taxon>Autobranchia</taxon>
        <taxon>Heteroconchia</taxon>
        <taxon>Palaeoheterodonta</taxon>
        <taxon>Unionida</taxon>
        <taxon>Unionoidea</taxon>
        <taxon>Unionidae</taxon>
        <taxon>Ambleminae</taxon>
        <taxon>Lampsilini</taxon>
        <taxon>Potamilus</taxon>
    </lineage>
</organism>
<comment type="caution">
    <text evidence="2">The sequence shown here is derived from an EMBL/GenBank/DDBJ whole genome shotgun (WGS) entry which is preliminary data.</text>
</comment>
<reference evidence="2" key="1">
    <citation type="journal article" date="2021" name="Genome Biol. Evol.">
        <title>A High-Quality Reference Genome for a Parasitic Bivalve with Doubly Uniparental Inheritance (Bivalvia: Unionida).</title>
        <authorList>
            <person name="Smith C.H."/>
        </authorList>
    </citation>
    <scope>NUCLEOTIDE SEQUENCE</scope>
    <source>
        <strain evidence="2">CHS0354</strain>
    </source>
</reference>
<dbReference type="AlphaFoldDB" id="A0AAE0VUX3"/>
<reference evidence="2" key="3">
    <citation type="submission" date="2023-05" db="EMBL/GenBank/DDBJ databases">
        <authorList>
            <person name="Smith C.H."/>
        </authorList>
    </citation>
    <scope>NUCLEOTIDE SEQUENCE</scope>
    <source>
        <strain evidence="2">CHS0354</strain>
        <tissue evidence="2">Mantle</tissue>
    </source>
</reference>
<dbReference type="EMBL" id="JAEAOA010000845">
    <property type="protein sequence ID" value="KAK3591598.1"/>
    <property type="molecule type" value="Genomic_DNA"/>
</dbReference>
<feature type="region of interest" description="Disordered" evidence="1">
    <location>
        <begin position="1"/>
        <end position="27"/>
    </location>
</feature>
<gene>
    <name evidence="2" type="ORF">CHS0354_013780</name>
</gene>
<accession>A0AAE0VUX3</accession>